<evidence type="ECO:0000313" key="2">
    <source>
        <dbReference type="Proteomes" id="UP000010366"/>
    </source>
</evidence>
<dbReference type="EMBL" id="CP003600">
    <property type="protein sequence ID" value="AFY91519.1"/>
    <property type="molecule type" value="Genomic_DNA"/>
</dbReference>
<dbReference type="OrthoDB" id="479408at2"/>
<gene>
    <name evidence="1" type="ORF">Cha6605_0217</name>
</gene>
<reference evidence="1 2" key="1">
    <citation type="submission" date="2012-05" db="EMBL/GenBank/DDBJ databases">
        <title>Finished chromosome of genome of Chamaesiphon sp. PCC 6605.</title>
        <authorList>
            <consortium name="US DOE Joint Genome Institute"/>
            <person name="Gugger M."/>
            <person name="Coursin T."/>
            <person name="Rippka R."/>
            <person name="Tandeau De Marsac N."/>
            <person name="Huntemann M."/>
            <person name="Wei C.-L."/>
            <person name="Han J."/>
            <person name="Detter J.C."/>
            <person name="Han C."/>
            <person name="Tapia R."/>
            <person name="Chen A."/>
            <person name="Kyrpides N."/>
            <person name="Mavromatis K."/>
            <person name="Markowitz V."/>
            <person name="Szeto E."/>
            <person name="Ivanova N."/>
            <person name="Pagani I."/>
            <person name="Pati A."/>
            <person name="Goodwin L."/>
            <person name="Nordberg H.P."/>
            <person name="Cantor M.N."/>
            <person name="Hua S.X."/>
            <person name="Woyke T."/>
            <person name="Kerfeld C.A."/>
        </authorList>
    </citation>
    <scope>NUCLEOTIDE SEQUENCE [LARGE SCALE GENOMIC DNA]</scope>
    <source>
        <strain evidence="2">ATCC 27169 / PCC 6605</strain>
    </source>
</reference>
<dbReference type="KEGG" id="cmp:Cha6605_0217"/>
<keyword evidence="2" id="KW-1185">Reference proteome</keyword>
<name>K9UBB9_CHAP6</name>
<dbReference type="Proteomes" id="UP000010366">
    <property type="component" value="Chromosome"/>
</dbReference>
<dbReference type="CDD" id="cd00657">
    <property type="entry name" value="Ferritin_like"/>
    <property type="match status" value="1"/>
</dbReference>
<dbReference type="STRING" id="1173020.Cha6605_0217"/>
<dbReference type="HOGENOM" id="CLU_868316_0_0_3"/>
<dbReference type="RefSeq" id="WP_015157714.1">
    <property type="nucleotide sequence ID" value="NC_019697.1"/>
</dbReference>
<protein>
    <recommendedName>
        <fullName evidence="3">Ferritin-like domain-containing protein</fullName>
    </recommendedName>
</protein>
<evidence type="ECO:0008006" key="3">
    <source>
        <dbReference type="Google" id="ProtNLM"/>
    </source>
</evidence>
<organism evidence="1 2">
    <name type="scientific">Chamaesiphon minutus (strain ATCC 27169 / PCC 6605)</name>
    <dbReference type="NCBI Taxonomy" id="1173020"/>
    <lineage>
        <taxon>Bacteria</taxon>
        <taxon>Bacillati</taxon>
        <taxon>Cyanobacteriota</taxon>
        <taxon>Cyanophyceae</taxon>
        <taxon>Gomontiellales</taxon>
        <taxon>Chamaesiphonaceae</taxon>
        <taxon>Chamaesiphon</taxon>
    </lineage>
</organism>
<accession>K9UBB9</accession>
<dbReference type="AlphaFoldDB" id="K9UBB9"/>
<evidence type="ECO:0000313" key="1">
    <source>
        <dbReference type="EMBL" id="AFY91519.1"/>
    </source>
</evidence>
<dbReference type="PATRIC" id="fig|1173020.3.peg.256"/>
<proteinExistence type="predicted"/>
<dbReference type="eggNOG" id="COG1633">
    <property type="taxonomic scope" value="Bacteria"/>
</dbReference>
<sequence>MTLSLAGERDCHNKSNFYLLIKDLIETYLDRNYLNNRLQELPQQFDRPHPRKWAKIEWHQLQSNLIVGIEPALFLAILKGAIDTEAPIRDYTHTSRQYLDPIHPAMAEFVGGRVDELGNRSSKGIWELEESRHAPALIAIYQQLSGERIQPNPKLARAYQPTNCPNNDLYRHGLSRIATEYGATCLYIWLMGHSTGTLQQIIGEMLRDEINHLIKFWGFGVWLYPAPKGHRFIRGCRQLLPRKSASGGNLLKTYYRMLSVLHWGEWSWQHRWQLVVTFWLVMQRLLVWHYSLNSDYLKQIFGILPARFTHKH</sequence>
<dbReference type="InterPro" id="IPR009078">
    <property type="entry name" value="Ferritin-like_SF"/>
</dbReference>
<dbReference type="SUPFAM" id="SSF47240">
    <property type="entry name" value="Ferritin-like"/>
    <property type="match status" value="1"/>
</dbReference>